<dbReference type="Pfam" id="PF01144">
    <property type="entry name" value="CoA_trans"/>
    <property type="match status" value="1"/>
</dbReference>
<dbReference type="InterPro" id="IPR037171">
    <property type="entry name" value="NagB/RpiA_transferase-like"/>
</dbReference>
<dbReference type="SMART" id="SM00882">
    <property type="entry name" value="CoA_trans"/>
    <property type="match status" value="1"/>
</dbReference>
<gene>
    <name evidence="1" type="ORF">ABIC75_000445</name>
</gene>
<dbReference type="EC" id="2.8.3.12" evidence="1"/>
<dbReference type="RefSeq" id="WP_354012227.1">
    <property type="nucleotide sequence ID" value="NZ_JBEPMU010000001.1"/>
</dbReference>
<sequence length="267" mass="28247">MSDCTRDEWMTIAASRLLKNHSVCFVGIGLPSAACNLARLTHAAGIVLIYESGTIGTRPDVLPLSIGDGELAETAACVISLPEVFSYYLQAGRVDVGFLGAAQIDRHGNLNSTVIGPYDAPTTRLPGAGGAPEIALHVKQVFVMAKATPRSFVEHLDFRTSAGYLDGHGARARTGSLGSGPRAVITDVGMLAPHPETDELQLVALYADASIDEARAAIGWPLRVAESLDTIAPPTAYELDTLRALNSRTREAHARPVHIPLPPEGLP</sequence>
<dbReference type="PANTHER" id="PTHR43293">
    <property type="entry name" value="ACETATE COA-TRANSFERASE YDIF"/>
    <property type="match status" value="1"/>
</dbReference>
<organism evidence="1 2">
    <name type="scientific">Dyella japonica</name>
    <dbReference type="NCBI Taxonomy" id="231455"/>
    <lineage>
        <taxon>Bacteria</taxon>
        <taxon>Pseudomonadati</taxon>
        <taxon>Pseudomonadota</taxon>
        <taxon>Gammaproteobacteria</taxon>
        <taxon>Lysobacterales</taxon>
        <taxon>Rhodanobacteraceae</taxon>
        <taxon>Dyella</taxon>
    </lineage>
</organism>
<dbReference type="Gene3D" id="3.40.1080.10">
    <property type="entry name" value="Glutaconate Coenzyme A-transferase"/>
    <property type="match status" value="1"/>
</dbReference>
<comment type="caution">
    <text evidence="1">The sequence shown here is derived from an EMBL/GenBank/DDBJ whole genome shotgun (WGS) entry which is preliminary data.</text>
</comment>
<evidence type="ECO:0000313" key="2">
    <source>
        <dbReference type="Proteomes" id="UP001549184"/>
    </source>
</evidence>
<evidence type="ECO:0000313" key="1">
    <source>
        <dbReference type="EMBL" id="MET3650743.1"/>
    </source>
</evidence>
<dbReference type="Proteomes" id="UP001549184">
    <property type="component" value="Unassembled WGS sequence"/>
</dbReference>
<proteinExistence type="predicted"/>
<dbReference type="PANTHER" id="PTHR43293:SF3">
    <property type="entry name" value="CHOLESTEROL RING-CLEAVING HYDROLASE IPDB SUBUNIT"/>
    <property type="match status" value="1"/>
</dbReference>
<accession>A0ABV2JPG8</accession>
<reference evidence="1 2" key="1">
    <citation type="submission" date="2024-06" db="EMBL/GenBank/DDBJ databases">
        <title>Sorghum-associated microbial communities from plants grown in Nebraska, USA.</title>
        <authorList>
            <person name="Schachtman D."/>
        </authorList>
    </citation>
    <scope>NUCLEOTIDE SEQUENCE [LARGE SCALE GENOMIC DNA]</scope>
    <source>
        <strain evidence="1 2">1073</strain>
    </source>
</reference>
<dbReference type="GO" id="GO:0018730">
    <property type="term" value="F:glutaconate CoA-transferase activity"/>
    <property type="evidence" value="ECO:0007669"/>
    <property type="project" value="UniProtKB-EC"/>
</dbReference>
<keyword evidence="2" id="KW-1185">Reference proteome</keyword>
<protein>
    <submittedName>
        <fullName evidence="1">Glutaconate CoA-transferase subunit B</fullName>
        <ecNumber evidence="1">2.8.3.12</ecNumber>
    </submittedName>
</protein>
<dbReference type="SUPFAM" id="SSF100950">
    <property type="entry name" value="NagB/RpiA/CoA transferase-like"/>
    <property type="match status" value="1"/>
</dbReference>
<dbReference type="EMBL" id="JBEPMU010000001">
    <property type="protein sequence ID" value="MET3650743.1"/>
    <property type="molecule type" value="Genomic_DNA"/>
</dbReference>
<name>A0ABV2JPG8_9GAMM</name>
<dbReference type="InterPro" id="IPR004165">
    <property type="entry name" value="CoA_trans_fam_I"/>
</dbReference>
<keyword evidence="1" id="KW-0808">Transferase</keyword>